<accession>A0A4R0N2Z0</accession>
<comment type="caution">
    <text evidence="1">The sequence shown here is derived from an EMBL/GenBank/DDBJ whole genome shotgun (WGS) entry which is preliminary data.</text>
</comment>
<dbReference type="Proteomes" id="UP000292884">
    <property type="component" value="Unassembled WGS sequence"/>
</dbReference>
<name>A0A4R0N2Z0_9SPHI</name>
<sequence>MHVRLGIWKSVLFNIGIFLFLCILSNLSYGQKAVLSSRWFHPRDLHDSVKTIDAIKYFKPQRIDWTYTEDVKTTDVYREMGLSYSLTLNPQYPDSVGYTNLKYRIKSIDGLGYIAPWMRNWNITNPYWGCVNNPLFKDLFFRKAEKLLKLGAYGIFIDDALFNAQLKLDKPNSYGCFCEYCLEGYSKRSGAINIGRLDKLQIKNELKNNKYFIKDYEKYQEESVVIFLSQLKKKLLEQNTNIKLLTNNGNGEWNNIYKVFDRGVAELGVGNLNILYLSKAYRLADELQKTQLFTLVSNNIVLQDWLLFYNYLNGRDYVIPWDILVDTKSRKRFYMKPEYFKKTMNFLKGEIIGFNNISNSSINDNLWVKVLKLNDKNMRLIVLNAAPTKIPEKEFTRDASTLMKNLNYSKVLKTSLVIDNGKYAIYNLILR</sequence>
<evidence type="ECO:0000313" key="2">
    <source>
        <dbReference type="Proteomes" id="UP000292884"/>
    </source>
</evidence>
<proteinExistence type="predicted"/>
<dbReference type="OrthoDB" id="931708at2"/>
<keyword evidence="2" id="KW-1185">Reference proteome</keyword>
<evidence type="ECO:0008006" key="3">
    <source>
        <dbReference type="Google" id="ProtNLM"/>
    </source>
</evidence>
<organism evidence="1 2">
    <name type="scientific">Pedobacter frigiditerrae</name>
    <dbReference type="NCBI Taxonomy" id="2530452"/>
    <lineage>
        <taxon>Bacteria</taxon>
        <taxon>Pseudomonadati</taxon>
        <taxon>Bacteroidota</taxon>
        <taxon>Sphingobacteriia</taxon>
        <taxon>Sphingobacteriales</taxon>
        <taxon>Sphingobacteriaceae</taxon>
        <taxon>Pedobacter</taxon>
    </lineage>
</organism>
<gene>
    <name evidence="1" type="ORF">EZ428_05370</name>
</gene>
<dbReference type="AlphaFoldDB" id="A0A4R0N2Z0"/>
<protein>
    <recommendedName>
        <fullName evidence="3">Glycoside-hydrolase family GH114 TIM-barrel domain-containing protein</fullName>
    </recommendedName>
</protein>
<dbReference type="EMBL" id="SJSK01000001">
    <property type="protein sequence ID" value="TCC94208.1"/>
    <property type="molecule type" value="Genomic_DNA"/>
</dbReference>
<dbReference type="RefSeq" id="WP_131552069.1">
    <property type="nucleotide sequence ID" value="NZ_SJSK01000001.1"/>
</dbReference>
<reference evidence="1 2" key="1">
    <citation type="submission" date="2019-02" db="EMBL/GenBank/DDBJ databases">
        <title>Pedobacter sp. RP-1-13 sp. nov., isolated from Arctic soil.</title>
        <authorList>
            <person name="Dahal R.H."/>
        </authorList>
    </citation>
    <scope>NUCLEOTIDE SEQUENCE [LARGE SCALE GENOMIC DNA]</scope>
    <source>
        <strain evidence="1 2">RP-1-13</strain>
    </source>
</reference>
<evidence type="ECO:0000313" key="1">
    <source>
        <dbReference type="EMBL" id="TCC94208.1"/>
    </source>
</evidence>